<evidence type="ECO:0000313" key="9">
    <source>
        <dbReference type="EMBL" id="MCD2196196.1"/>
    </source>
</evidence>
<keyword evidence="5 7" id="KW-1133">Transmembrane helix</keyword>
<dbReference type="SUPFAM" id="SSF53448">
    <property type="entry name" value="Nucleotide-diphospho-sugar transferases"/>
    <property type="match status" value="1"/>
</dbReference>
<proteinExistence type="predicted"/>
<keyword evidence="3 9" id="KW-0808">Transferase</keyword>
<keyword evidence="4 7" id="KW-0812">Transmembrane</keyword>
<accession>A0ABS8PFJ8</accession>
<evidence type="ECO:0000256" key="4">
    <source>
        <dbReference type="ARBA" id="ARBA00022692"/>
    </source>
</evidence>
<keyword evidence="2 9" id="KW-0328">Glycosyltransferase</keyword>
<evidence type="ECO:0000256" key="2">
    <source>
        <dbReference type="ARBA" id="ARBA00022676"/>
    </source>
</evidence>
<dbReference type="Gene3D" id="3.90.550.10">
    <property type="entry name" value="Spore Coat Polysaccharide Biosynthesis Protein SpsA, Chain A"/>
    <property type="match status" value="1"/>
</dbReference>
<gene>
    <name evidence="9" type="ORF">LQ327_22745</name>
</gene>
<dbReference type="EC" id="2.4.-.-" evidence="9"/>
<organism evidence="9 10">
    <name type="scientific">Actinomycetospora endophytica</name>
    <dbReference type="NCBI Taxonomy" id="2291215"/>
    <lineage>
        <taxon>Bacteria</taxon>
        <taxon>Bacillati</taxon>
        <taxon>Actinomycetota</taxon>
        <taxon>Actinomycetes</taxon>
        <taxon>Pseudonocardiales</taxon>
        <taxon>Pseudonocardiaceae</taxon>
        <taxon>Actinomycetospora</taxon>
    </lineage>
</organism>
<feature type="transmembrane region" description="Helical" evidence="7">
    <location>
        <begin position="550"/>
        <end position="574"/>
    </location>
</feature>
<dbReference type="RefSeq" id="WP_230738050.1">
    <property type="nucleotide sequence ID" value="NZ_JAJNDB010000005.1"/>
</dbReference>
<evidence type="ECO:0000256" key="1">
    <source>
        <dbReference type="ARBA" id="ARBA00004141"/>
    </source>
</evidence>
<dbReference type="Pfam" id="PF13632">
    <property type="entry name" value="Glyco_trans_2_3"/>
    <property type="match status" value="1"/>
</dbReference>
<feature type="transmembrane region" description="Helical" evidence="7">
    <location>
        <begin position="102"/>
        <end position="126"/>
    </location>
</feature>
<evidence type="ECO:0000256" key="6">
    <source>
        <dbReference type="ARBA" id="ARBA00023136"/>
    </source>
</evidence>
<feature type="transmembrane region" description="Helical" evidence="7">
    <location>
        <begin position="76"/>
        <end position="96"/>
    </location>
</feature>
<evidence type="ECO:0000256" key="7">
    <source>
        <dbReference type="SAM" id="Phobius"/>
    </source>
</evidence>
<evidence type="ECO:0000256" key="3">
    <source>
        <dbReference type="ARBA" id="ARBA00022679"/>
    </source>
</evidence>
<feature type="transmembrane region" description="Helical" evidence="7">
    <location>
        <begin position="527"/>
        <end position="544"/>
    </location>
</feature>
<evidence type="ECO:0000259" key="8">
    <source>
        <dbReference type="Pfam" id="PF13632"/>
    </source>
</evidence>
<feature type="transmembrane region" description="Helical" evidence="7">
    <location>
        <begin position="440"/>
        <end position="461"/>
    </location>
</feature>
<reference evidence="9 10" key="1">
    <citation type="submission" date="2021-11" db="EMBL/GenBank/DDBJ databases">
        <title>Draft genome sequence of Actinomycetospora sp. SF1 isolated from the rhizosphere soil.</title>
        <authorList>
            <person name="Duangmal K."/>
            <person name="Chantavorakit T."/>
        </authorList>
    </citation>
    <scope>NUCLEOTIDE SEQUENCE [LARGE SCALE GENOMIC DNA]</scope>
    <source>
        <strain evidence="9 10">TBRC 5722</strain>
    </source>
</reference>
<evidence type="ECO:0000256" key="5">
    <source>
        <dbReference type="ARBA" id="ARBA00022989"/>
    </source>
</evidence>
<dbReference type="InterPro" id="IPR029044">
    <property type="entry name" value="Nucleotide-diphossugar_trans"/>
</dbReference>
<sequence length="629" mass="69194">MTDLDSSPQGPRLLRLATNQARPAPDSALSLDIRRLSDGNVVDIPPSGPTLAGRTSPRRPFRAETFVPALARRDRWVIAALSVGWIACLLWFWAWWSQPEHRVSWIGLVVNSLVLLYLSVVPGYFVMAVNRLRRVNPALSVPDLHTAFVVTRAPSEPWSMARATLTAMLAQRFPHPYDVWLCDEDPADEVVAWCEEHAVHLSTRRGVDAYHRATWPRRTKCKEGNLAYFYDRWGYLRYDVVSQLDCDHVPSPTYLAEMVRPFADPAIGYVAAPSVCDANAARSWAARGRLHREATFHGPAQLGHSDGLSPSCIGSHYAVRTAALRDIGGVGPELAEDFSTSFLLSSAGWQGAFAIDAEARGEGPQTFPAMLVQEFQWSRSLTTVLFGLVPRHLGRMPWRLRFRFMFALLFYVSLTVTTVGGLSLPPIAAVTGLPWINVNYVAFLLHWWSISMWVVLMAVLLKRRGLLRPRNAPIISWENWLYSLSRWPLVAWGVCAATLQTVRPRPLTFKVTPKSVDGLEPLPTRIVLPYAFIAVVLSSAALVGEMSTSAVGYIFLCLLGATTYLVVTGAVSMLHAAEAARHSGAGLARAIRATVPGPLLVTALTAAPVVTALTRFPTYAVAVFSGAPA</sequence>
<dbReference type="InterPro" id="IPR050321">
    <property type="entry name" value="Glycosyltr_2/OpgH_subfam"/>
</dbReference>
<keyword evidence="10" id="KW-1185">Reference proteome</keyword>
<protein>
    <submittedName>
        <fullName evidence="9">Glycosyltransferase</fullName>
        <ecNumber evidence="9">2.4.-.-</ecNumber>
    </submittedName>
</protein>
<comment type="subcellular location">
    <subcellularLocation>
        <location evidence="1">Membrane</location>
        <topology evidence="1">Multi-pass membrane protein</topology>
    </subcellularLocation>
</comment>
<dbReference type="PANTHER" id="PTHR43867:SF2">
    <property type="entry name" value="CELLULOSE SYNTHASE CATALYTIC SUBUNIT A [UDP-FORMING]"/>
    <property type="match status" value="1"/>
</dbReference>
<comment type="caution">
    <text evidence="9">The sequence shown here is derived from an EMBL/GenBank/DDBJ whole genome shotgun (WGS) entry which is preliminary data.</text>
</comment>
<dbReference type="PANTHER" id="PTHR43867">
    <property type="entry name" value="CELLULOSE SYNTHASE CATALYTIC SUBUNIT A [UDP-FORMING]"/>
    <property type="match status" value="1"/>
</dbReference>
<feature type="transmembrane region" description="Helical" evidence="7">
    <location>
        <begin position="404"/>
        <end position="428"/>
    </location>
</feature>
<dbReference type="EMBL" id="JAJNDB010000005">
    <property type="protein sequence ID" value="MCD2196196.1"/>
    <property type="molecule type" value="Genomic_DNA"/>
</dbReference>
<name>A0ABS8PFJ8_9PSEU</name>
<evidence type="ECO:0000313" key="10">
    <source>
        <dbReference type="Proteomes" id="UP001199469"/>
    </source>
</evidence>
<dbReference type="Proteomes" id="UP001199469">
    <property type="component" value="Unassembled WGS sequence"/>
</dbReference>
<dbReference type="InterPro" id="IPR001173">
    <property type="entry name" value="Glyco_trans_2-like"/>
</dbReference>
<keyword evidence="6 7" id="KW-0472">Membrane</keyword>
<dbReference type="GO" id="GO:0016757">
    <property type="term" value="F:glycosyltransferase activity"/>
    <property type="evidence" value="ECO:0007669"/>
    <property type="project" value="UniProtKB-KW"/>
</dbReference>
<feature type="domain" description="Glycosyltransferase 2-like" evidence="8">
    <location>
        <begin position="244"/>
        <end position="455"/>
    </location>
</feature>